<proteinExistence type="predicted"/>
<dbReference type="InterPro" id="IPR044229">
    <property type="entry name" value="NOA1"/>
</dbReference>
<dbReference type="PANTHER" id="PTHR47569">
    <property type="entry name" value="NO-ASSOCIATED PROTEIN 1, CHLOROPLASTIC/MITOCHONDRIAL"/>
    <property type="match status" value="1"/>
</dbReference>
<organism evidence="1">
    <name type="scientific">Sesamum radiatum</name>
    <name type="common">Black benniseed</name>
    <dbReference type="NCBI Taxonomy" id="300843"/>
    <lineage>
        <taxon>Eukaryota</taxon>
        <taxon>Viridiplantae</taxon>
        <taxon>Streptophyta</taxon>
        <taxon>Embryophyta</taxon>
        <taxon>Tracheophyta</taxon>
        <taxon>Spermatophyta</taxon>
        <taxon>Magnoliopsida</taxon>
        <taxon>eudicotyledons</taxon>
        <taxon>Gunneridae</taxon>
        <taxon>Pentapetalae</taxon>
        <taxon>asterids</taxon>
        <taxon>lamiids</taxon>
        <taxon>Lamiales</taxon>
        <taxon>Pedaliaceae</taxon>
        <taxon>Sesamum</taxon>
    </lineage>
</organism>
<accession>A0AAW2QJD0</accession>
<dbReference type="InterPro" id="IPR027417">
    <property type="entry name" value="P-loop_NTPase"/>
</dbReference>
<reference evidence="1" key="1">
    <citation type="submission" date="2020-06" db="EMBL/GenBank/DDBJ databases">
        <authorList>
            <person name="Li T."/>
            <person name="Hu X."/>
            <person name="Zhang T."/>
            <person name="Song X."/>
            <person name="Zhang H."/>
            <person name="Dai N."/>
            <person name="Sheng W."/>
            <person name="Hou X."/>
            <person name="Wei L."/>
        </authorList>
    </citation>
    <scope>NUCLEOTIDE SEQUENCE</scope>
    <source>
        <strain evidence="1">G02</strain>
        <tissue evidence="1">Leaf</tissue>
    </source>
</reference>
<dbReference type="EMBL" id="JACGWJ010000015">
    <property type="protein sequence ID" value="KAL0367860.1"/>
    <property type="molecule type" value="Genomic_DNA"/>
</dbReference>
<reference evidence="1" key="2">
    <citation type="journal article" date="2024" name="Plant">
        <title>Genomic evolution and insights into agronomic trait innovations of Sesamum species.</title>
        <authorList>
            <person name="Miao H."/>
            <person name="Wang L."/>
            <person name="Qu L."/>
            <person name="Liu H."/>
            <person name="Sun Y."/>
            <person name="Le M."/>
            <person name="Wang Q."/>
            <person name="Wei S."/>
            <person name="Zheng Y."/>
            <person name="Lin W."/>
            <person name="Duan Y."/>
            <person name="Cao H."/>
            <person name="Xiong S."/>
            <person name="Wang X."/>
            <person name="Wei L."/>
            <person name="Li C."/>
            <person name="Ma Q."/>
            <person name="Ju M."/>
            <person name="Zhao R."/>
            <person name="Li G."/>
            <person name="Mu C."/>
            <person name="Tian Q."/>
            <person name="Mei H."/>
            <person name="Zhang T."/>
            <person name="Gao T."/>
            <person name="Zhang H."/>
        </authorList>
    </citation>
    <scope>NUCLEOTIDE SEQUENCE</scope>
    <source>
        <strain evidence="1">G02</strain>
    </source>
</reference>
<sequence>VDVVDFNGSFLARVRDLAGANPIILVVTKVDLLPKGTDLNCVGDWVVEATVKKKLK</sequence>
<protein>
    <submittedName>
        <fullName evidence="1">NO-associated protein 1, chloroplastic/mitochondrial</fullName>
    </submittedName>
</protein>
<evidence type="ECO:0000313" key="1">
    <source>
        <dbReference type="EMBL" id="KAL0367860.1"/>
    </source>
</evidence>
<dbReference type="PANTHER" id="PTHR47569:SF2">
    <property type="entry name" value="NO-ASSOCIATED PROTEIN 1, CHLOROPLASTIC_MITOCHONDRIAL"/>
    <property type="match status" value="1"/>
</dbReference>
<comment type="caution">
    <text evidence="1">The sequence shown here is derived from an EMBL/GenBank/DDBJ whole genome shotgun (WGS) entry which is preliminary data.</text>
</comment>
<name>A0AAW2QJD0_SESRA</name>
<dbReference type="AlphaFoldDB" id="A0AAW2QJD0"/>
<feature type="non-terminal residue" evidence="1">
    <location>
        <position position="1"/>
    </location>
</feature>
<dbReference type="Gene3D" id="3.40.50.300">
    <property type="entry name" value="P-loop containing nucleotide triphosphate hydrolases"/>
    <property type="match status" value="1"/>
</dbReference>
<dbReference type="GO" id="GO:0003924">
    <property type="term" value="F:GTPase activity"/>
    <property type="evidence" value="ECO:0007669"/>
    <property type="project" value="InterPro"/>
</dbReference>
<gene>
    <name evidence="1" type="ORF">Sradi_3676100</name>
</gene>